<dbReference type="GO" id="GO:0140625">
    <property type="term" value="F:opioid growth factor receptor activity"/>
    <property type="evidence" value="ECO:0007669"/>
    <property type="project" value="InterPro"/>
</dbReference>
<dbReference type="GO" id="GO:0016020">
    <property type="term" value="C:membrane"/>
    <property type="evidence" value="ECO:0007669"/>
    <property type="project" value="InterPro"/>
</dbReference>
<evidence type="ECO:0000313" key="6">
    <source>
        <dbReference type="Proteomes" id="UP000663879"/>
    </source>
</evidence>
<name>A0A813QEQ0_9BILA</name>
<dbReference type="Pfam" id="PF04664">
    <property type="entry name" value="OGFr_N"/>
    <property type="match status" value="1"/>
</dbReference>
<feature type="chain" id="PRO_5032557706" description="Opioid growth factor receptor (OGFr) conserved domain-containing protein" evidence="3">
    <location>
        <begin position="17"/>
        <end position="311"/>
    </location>
</feature>
<gene>
    <name evidence="5" type="ORF">OXX778_LOCUS4734</name>
</gene>
<evidence type="ECO:0000256" key="2">
    <source>
        <dbReference type="SAM" id="Coils"/>
    </source>
</evidence>
<comment type="caution">
    <text evidence="5">The sequence shown here is derived from an EMBL/GenBank/DDBJ whole genome shotgun (WGS) entry which is preliminary data.</text>
</comment>
<dbReference type="Proteomes" id="UP000663879">
    <property type="component" value="Unassembled WGS sequence"/>
</dbReference>
<evidence type="ECO:0000256" key="3">
    <source>
        <dbReference type="SAM" id="SignalP"/>
    </source>
</evidence>
<evidence type="ECO:0000259" key="4">
    <source>
        <dbReference type="Pfam" id="PF04664"/>
    </source>
</evidence>
<dbReference type="PANTHER" id="PTHR14015">
    <property type="entry name" value="OPIOID GROWTH FACTOR RECEPTOR OGFR ZETA-TYPE OPIOID RECEPTOR"/>
    <property type="match status" value="1"/>
</dbReference>
<dbReference type="PANTHER" id="PTHR14015:SF2">
    <property type="entry name" value="OPIOID GROWTH FACTOR RECEPTOR (OGFR) CONSERVED DOMAIN-CONTAINING PROTEIN"/>
    <property type="match status" value="1"/>
</dbReference>
<feature type="signal peptide" evidence="3">
    <location>
        <begin position="1"/>
        <end position="16"/>
    </location>
</feature>
<keyword evidence="3" id="KW-0732">Signal</keyword>
<dbReference type="InterPro" id="IPR039574">
    <property type="entry name" value="OGFr"/>
</dbReference>
<dbReference type="AlphaFoldDB" id="A0A813QEQ0"/>
<protein>
    <recommendedName>
        <fullName evidence="4">Opioid growth factor receptor (OGFr) conserved domain-containing protein</fullName>
    </recommendedName>
</protein>
<reference evidence="5" key="1">
    <citation type="submission" date="2021-02" db="EMBL/GenBank/DDBJ databases">
        <authorList>
            <person name="Nowell W R."/>
        </authorList>
    </citation>
    <scope>NUCLEOTIDE SEQUENCE</scope>
    <source>
        <strain evidence="5">Ploen Becks lab</strain>
    </source>
</reference>
<organism evidence="5 6">
    <name type="scientific">Brachionus calyciflorus</name>
    <dbReference type="NCBI Taxonomy" id="104777"/>
    <lineage>
        <taxon>Eukaryota</taxon>
        <taxon>Metazoa</taxon>
        <taxon>Spiralia</taxon>
        <taxon>Gnathifera</taxon>
        <taxon>Rotifera</taxon>
        <taxon>Eurotatoria</taxon>
        <taxon>Monogononta</taxon>
        <taxon>Pseudotrocha</taxon>
        <taxon>Ploima</taxon>
        <taxon>Brachionidae</taxon>
        <taxon>Brachionus</taxon>
    </lineage>
</organism>
<feature type="domain" description="Opioid growth factor receptor (OGFr) conserved" evidence="4">
    <location>
        <begin position="114"/>
        <end position="297"/>
    </location>
</feature>
<dbReference type="OrthoDB" id="9030204at2759"/>
<sequence length="311" mass="37373">MKKIFWLILTIIYSNCIMEETAEIEDSNIKKAELLDKSETCSKKNDCILEETAEIEDSNIEKAELLDKSEPCIKKYDSEKRKKIEKMYPGLYENRQENIRFRKNLRSSCENDPKRNDNVKFFKGEIKSQPDGDFIDNILTKWKGNYKLLEEHHGYIQWLFPNKEPGMNYLSQPLQLHELDKLKSDSESVEKLLKSFELMLDFYGMELNKKPVGFKRSENYKKRYQNLIRNRHNFLRISRILKCLADFDLEEYQIEWIKFLIEESFVNQELSDLDRSITQFYVHTIKNDEKRHEIIKQIELKIIQFILNEKI</sequence>
<evidence type="ECO:0000256" key="1">
    <source>
        <dbReference type="ARBA" id="ARBA00010365"/>
    </source>
</evidence>
<feature type="coiled-coil region" evidence="2">
    <location>
        <begin position="17"/>
        <end position="68"/>
    </location>
</feature>
<keyword evidence="6" id="KW-1185">Reference proteome</keyword>
<keyword evidence="2" id="KW-0175">Coiled coil</keyword>
<proteinExistence type="inferred from homology"/>
<dbReference type="EMBL" id="CAJNOC010000481">
    <property type="protein sequence ID" value="CAF0766788.1"/>
    <property type="molecule type" value="Genomic_DNA"/>
</dbReference>
<accession>A0A813QEQ0</accession>
<comment type="similarity">
    <text evidence="1">Belongs to the opioid growth factor receptor family.</text>
</comment>
<dbReference type="InterPro" id="IPR006757">
    <property type="entry name" value="OGF_rcpt"/>
</dbReference>
<evidence type="ECO:0000313" key="5">
    <source>
        <dbReference type="EMBL" id="CAF0766788.1"/>
    </source>
</evidence>